<sequence length="127" mass="14327">MQGREALMYEEALTYKIRGAVFEVYRNLGHGFLESVYQNALLYELRHLGLSVESEVPLSVVYKGQVVGEYRADLVVDNMVLLELKSQTMLHSTADAQLVNYLKATGIKIGLLINFTHPKATIKRLVL</sequence>
<gene>
    <name evidence="1" type="ORF">CBP31_03455</name>
</gene>
<protein>
    <submittedName>
        <fullName evidence="1">GxxExxY protein</fullName>
    </submittedName>
</protein>
<dbReference type="Pfam" id="PF13366">
    <property type="entry name" value="PDDEXK_3"/>
    <property type="match status" value="1"/>
</dbReference>
<evidence type="ECO:0000313" key="2">
    <source>
        <dbReference type="Proteomes" id="UP000243937"/>
    </source>
</evidence>
<accession>A0A1Y0D2P3</accession>
<dbReference type="KEGG" id="opf:CBP31_03455"/>
<proteinExistence type="predicted"/>
<dbReference type="NCBIfam" id="TIGR04256">
    <property type="entry name" value="GxxExxY"/>
    <property type="match status" value="1"/>
</dbReference>
<evidence type="ECO:0000313" key="1">
    <source>
        <dbReference type="EMBL" id="ART81792.1"/>
    </source>
</evidence>
<dbReference type="Proteomes" id="UP000243937">
    <property type="component" value="Chromosome"/>
</dbReference>
<keyword evidence="2" id="KW-1185">Reference proteome</keyword>
<reference evidence="1 2" key="1">
    <citation type="journal article" date="2014" name="Int. J. Syst. Evol. Microbiol.">
        <title>Oceanisphaera profunda sp. nov., a marine bacterium isolated from deep-sea sediment, and emended description of the genus Oceanisphaera.</title>
        <authorList>
            <person name="Xu Z."/>
            <person name="Zhang X.Y."/>
            <person name="Su H.N."/>
            <person name="Yu Z.C."/>
            <person name="Liu C."/>
            <person name="Li H."/>
            <person name="Chen X.L."/>
            <person name="Song X.Y."/>
            <person name="Xie B.B."/>
            <person name="Qin Q.L."/>
            <person name="Zhou B.C."/>
            <person name="Shi M."/>
            <person name="Huang Y."/>
            <person name="Zhang Y.Z."/>
        </authorList>
    </citation>
    <scope>NUCLEOTIDE SEQUENCE [LARGE SCALE GENOMIC DNA]</scope>
    <source>
        <strain evidence="1 2">SM1222</strain>
    </source>
</reference>
<organism evidence="1 2">
    <name type="scientific">Oceanisphaera profunda</name>
    <dbReference type="NCBI Taxonomy" id="1416627"/>
    <lineage>
        <taxon>Bacteria</taxon>
        <taxon>Pseudomonadati</taxon>
        <taxon>Pseudomonadota</taxon>
        <taxon>Gammaproteobacteria</taxon>
        <taxon>Aeromonadales</taxon>
        <taxon>Aeromonadaceae</taxon>
        <taxon>Oceanisphaera</taxon>
    </lineage>
</organism>
<dbReference type="EMBL" id="CP021377">
    <property type="protein sequence ID" value="ART81792.1"/>
    <property type="molecule type" value="Genomic_DNA"/>
</dbReference>
<name>A0A1Y0D2P3_9GAMM</name>
<dbReference type="InterPro" id="IPR026350">
    <property type="entry name" value="GxxExxY"/>
</dbReference>
<dbReference type="AlphaFoldDB" id="A0A1Y0D2P3"/>
<dbReference type="OrthoDB" id="9806869at2"/>